<feature type="domain" description="EF-hand" evidence="4">
    <location>
        <begin position="118"/>
        <end position="153"/>
    </location>
</feature>
<dbReference type="InterPro" id="IPR011992">
    <property type="entry name" value="EF-hand-dom_pair"/>
</dbReference>
<keyword evidence="1" id="KW-0677">Repeat</keyword>
<dbReference type="InterPro" id="IPR002048">
    <property type="entry name" value="EF_hand_dom"/>
</dbReference>
<keyword evidence="2" id="KW-0106">Calcium</keyword>
<comment type="caution">
    <text evidence="5">The sequence shown here is derived from an EMBL/GenBank/DDBJ whole genome shotgun (WGS) entry which is preliminary data.</text>
</comment>
<evidence type="ECO:0000256" key="3">
    <source>
        <dbReference type="SAM" id="MobiDB-lite"/>
    </source>
</evidence>
<proteinExistence type="predicted"/>
<dbReference type="EMBL" id="JBAWTH010000095">
    <property type="protein sequence ID" value="KAL2277633.1"/>
    <property type="molecule type" value="Genomic_DNA"/>
</dbReference>
<dbReference type="Pfam" id="PF13405">
    <property type="entry name" value="EF-hand_6"/>
    <property type="match status" value="1"/>
</dbReference>
<dbReference type="Proteomes" id="UP001600888">
    <property type="component" value="Unassembled WGS sequence"/>
</dbReference>
<dbReference type="PROSITE" id="PS50222">
    <property type="entry name" value="EF_HAND_2"/>
    <property type="match status" value="2"/>
</dbReference>
<evidence type="ECO:0000313" key="6">
    <source>
        <dbReference type="Proteomes" id="UP001600888"/>
    </source>
</evidence>
<dbReference type="SUPFAM" id="SSF47473">
    <property type="entry name" value="EF-hand"/>
    <property type="match status" value="1"/>
</dbReference>
<dbReference type="SMART" id="SM00054">
    <property type="entry name" value="EFh"/>
    <property type="match status" value="2"/>
</dbReference>
<evidence type="ECO:0000256" key="2">
    <source>
        <dbReference type="ARBA" id="ARBA00022837"/>
    </source>
</evidence>
<evidence type="ECO:0000313" key="5">
    <source>
        <dbReference type="EMBL" id="KAL2277633.1"/>
    </source>
</evidence>
<protein>
    <recommendedName>
        <fullName evidence="4">EF-hand domain-containing protein</fullName>
    </recommendedName>
</protein>
<dbReference type="InterPro" id="IPR018247">
    <property type="entry name" value="EF_Hand_1_Ca_BS"/>
</dbReference>
<gene>
    <name evidence="5" type="ORF">FJTKL_15238</name>
</gene>
<keyword evidence="6" id="KW-1185">Reference proteome</keyword>
<dbReference type="PANTHER" id="PTHR23049">
    <property type="entry name" value="MYOSIN REGULATORY LIGHT CHAIN 2"/>
    <property type="match status" value="1"/>
</dbReference>
<feature type="region of interest" description="Disordered" evidence="3">
    <location>
        <begin position="1"/>
        <end position="117"/>
    </location>
</feature>
<dbReference type="Gene3D" id="1.10.238.10">
    <property type="entry name" value="EF-hand"/>
    <property type="match status" value="1"/>
</dbReference>
<dbReference type="PROSITE" id="PS00018">
    <property type="entry name" value="EF_HAND_1"/>
    <property type="match status" value="2"/>
</dbReference>
<feature type="compositionally biased region" description="Low complexity" evidence="3">
    <location>
        <begin position="19"/>
        <end position="38"/>
    </location>
</feature>
<accession>A0ABR4E5C4</accession>
<organism evidence="5 6">
    <name type="scientific">Diaporthe vaccinii</name>
    <dbReference type="NCBI Taxonomy" id="105482"/>
    <lineage>
        <taxon>Eukaryota</taxon>
        <taxon>Fungi</taxon>
        <taxon>Dikarya</taxon>
        <taxon>Ascomycota</taxon>
        <taxon>Pezizomycotina</taxon>
        <taxon>Sordariomycetes</taxon>
        <taxon>Sordariomycetidae</taxon>
        <taxon>Diaporthales</taxon>
        <taxon>Diaporthaceae</taxon>
        <taxon>Diaporthe</taxon>
        <taxon>Diaporthe eres species complex</taxon>
    </lineage>
</organism>
<feature type="domain" description="EF-hand" evidence="4">
    <location>
        <begin position="188"/>
        <end position="223"/>
    </location>
</feature>
<evidence type="ECO:0000259" key="4">
    <source>
        <dbReference type="PROSITE" id="PS50222"/>
    </source>
</evidence>
<feature type="compositionally biased region" description="Polar residues" evidence="3">
    <location>
        <begin position="40"/>
        <end position="82"/>
    </location>
</feature>
<dbReference type="InterPro" id="IPR050403">
    <property type="entry name" value="Myosin_RLC"/>
</dbReference>
<feature type="compositionally biased region" description="Polar residues" evidence="3">
    <location>
        <begin position="98"/>
        <end position="117"/>
    </location>
</feature>
<reference evidence="5 6" key="1">
    <citation type="submission" date="2024-03" db="EMBL/GenBank/DDBJ databases">
        <title>A high-quality draft genome sequence of Diaporthe vaccinii, a causative agent of upright dieback and viscid rot disease in cranberry plants.</title>
        <authorList>
            <person name="Sarrasin M."/>
            <person name="Lang B.F."/>
            <person name="Burger G."/>
        </authorList>
    </citation>
    <scope>NUCLEOTIDE SEQUENCE [LARGE SCALE GENOMIC DNA]</scope>
    <source>
        <strain evidence="5 6">IS7</strain>
    </source>
</reference>
<dbReference type="EMBL" id="JBAWTH010000095">
    <property type="protein sequence ID" value="KAL2277632.1"/>
    <property type="molecule type" value="Genomic_DNA"/>
</dbReference>
<evidence type="ECO:0000256" key="1">
    <source>
        <dbReference type="ARBA" id="ARBA00022737"/>
    </source>
</evidence>
<name>A0ABR4E5C4_9PEZI</name>
<sequence>MALPAGHLKSSSQGGGFGSSRSSPFRRPESPASPSPLRHSTPTASPAKSGQTSNSSRFAASTPTGTTESLTPRGQTNTQQPSPEMFGSPRVQRPAPVTTASSTSITGHSSALSQLQPAQVRTLREGFQILDRDSDGTVNREDVADMLNQLGLPSNATEVSRFFPSSGPQIITLAAFLNNVASSLAPLSPSAELASAFSAFDDDDNGQIDLAELRDALLHTAPEPGERALTAAEIDQVMSGFCGKRAFGGKVKGGGAAGFGKRGEVFRYHDFVNSIAGGGHGNGAGAEEDESQE</sequence>
<dbReference type="Pfam" id="PF13202">
    <property type="entry name" value="EF-hand_5"/>
    <property type="match status" value="1"/>
</dbReference>